<dbReference type="SUPFAM" id="SSF82689">
    <property type="entry name" value="Mechanosensitive channel protein MscS (YggB), C-terminal domain"/>
    <property type="match status" value="1"/>
</dbReference>
<keyword evidence="6 7" id="KW-0472">Membrane</keyword>
<dbReference type="AlphaFoldDB" id="A0A345UIQ9"/>
<keyword evidence="12" id="KW-1185">Reference proteome</keyword>
<dbReference type="InterPro" id="IPR049278">
    <property type="entry name" value="MS_channel_C"/>
</dbReference>
<feature type="domain" description="Mechanosensitive ion channel MscS" evidence="8">
    <location>
        <begin position="95"/>
        <end position="161"/>
    </location>
</feature>
<feature type="transmembrane region" description="Helical" evidence="7">
    <location>
        <begin position="46"/>
        <end position="67"/>
    </location>
</feature>
<evidence type="ECO:0000256" key="6">
    <source>
        <dbReference type="ARBA" id="ARBA00023136"/>
    </source>
</evidence>
<evidence type="ECO:0000256" key="2">
    <source>
        <dbReference type="ARBA" id="ARBA00008017"/>
    </source>
</evidence>
<keyword evidence="4 7" id="KW-0812">Transmembrane</keyword>
<accession>A0A345UIQ9</accession>
<dbReference type="RefSeq" id="WP_114983633.1">
    <property type="nucleotide sequence ID" value="NZ_CP027806.1"/>
</dbReference>
<keyword evidence="3" id="KW-1003">Cell membrane</keyword>
<dbReference type="KEGG" id="cprv:CYPRO_1096"/>
<dbReference type="GO" id="GO:0008381">
    <property type="term" value="F:mechanosensitive monoatomic ion channel activity"/>
    <property type="evidence" value="ECO:0007669"/>
    <property type="project" value="InterPro"/>
</dbReference>
<dbReference type="GO" id="GO:0005886">
    <property type="term" value="C:plasma membrane"/>
    <property type="evidence" value="ECO:0007669"/>
    <property type="project" value="UniProtKB-SubCell"/>
</dbReference>
<evidence type="ECO:0000259" key="10">
    <source>
        <dbReference type="Pfam" id="PF21088"/>
    </source>
</evidence>
<dbReference type="PANTHER" id="PTHR30221:SF20">
    <property type="entry name" value="SMALL-CONDUCTANCE MECHANOSENSITIVE CHANNEL"/>
    <property type="match status" value="1"/>
</dbReference>
<evidence type="ECO:0000313" key="11">
    <source>
        <dbReference type="EMBL" id="AXJ00361.1"/>
    </source>
</evidence>
<dbReference type="InterPro" id="IPR011014">
    <property type="entry name" value="MscS_channel_TM-2"/>
</dbReference>
<dbReference type="EMBL" id="CP027806">
    <property type="protein sequence ID" value="AXJ00361.1"/>
    <property type="molecule type" value="Genomic_DNA"/>
</dbReference>
<dbReference type="Pfam" id="PF21082">
    <property type="entry name" value="MS_channel_3rd"/>
    <property type="match status" value="1"/>
</dbReference>
<dbReference type="SUPFAM" id="SSF50182">
    <property type="entry name" value="Sm-like ribonucleoproteins"/>
    <property type="match status" value="1"/>
</dbReference>
<comment type="similarity">
    <text evidence="2">Belongs to the MscS (TC 1.A.23) family.</text>
</comment>
<dbReference type="OrthoDB" id="9809206at2"/>
<dbReference type="Gene3D" id="3.30.70.100">
    <property type="match status" value="1"/>
</dbReference>
<protein>
    <submittedName>
        <fullName evidence="11">Mechanosensitive ion channel</fullName>
    </submittedName>
</protein>
<dbReference type="InterPro" id="IPR010920">
    <property type="entry name" value="LSM_dom_sf"/>
</dbReference>
<dbReference type="Proteomes" id="UP000254808">
    <property type="component" value="Chromosome"/>
</dbReference>
<evidence type="ECO:0000256" key="1">
    <source>
        <dbReference type="ARBA" id="ARBA00004651"/>
    </source>
</evidence>
<proteinExistence type="inferred from homology"/>
<evidence type="ECO:0000256" key="7">
    <source>
        <dbReference type="SAM" id="Phobius"/>
    </source>
</evidence>
<dbReference type="Pfam" id="PF21088">
    <property type="entry name" value="MS_channel_1st"/>
    <property type="match status" value="1"/>
</dbReference>
<dbReference type="Gene3D" id="1.10.287.1260">
    <property type="match status" value="1"/>
</dbReference>
<evidence type="ECO:0000259" key="9">
    <source>
        <dbReference type="Pfam" id="PF21082"/>
    </source>
</evidence>
<feature type="domain" description="Mechanosensitive ion channel MscS C-terminal" evidence="9">
    <location>
        <begin position="169"/>
        <end position="249"/>
    </location>
</feature>
<evidence type="ECO:0000313" key="12">
    <source>
        <dbReference type="Proteomes" id="UP000254808"/>
    </source>
</evidence>
<dbReference type="Pfam" id="PF00924">
    <property type="entry name" value="MS_channel_2nd"/>
    <property type="match status" value="1"/>
</dbReference>
<dbReference type="InterPro" id="IPR049142">
    <property type="entry name" value="MS_channel_1st"/>
</dbReference>
<organism evidence="11 12">
    <name type="scientific">Cyclonatronum proteinivorum</name>
    <dbReference type="NCBI Taxonomy" id="1457365"/>
    <lineage>
        <taxon>Bacteria</taxon>
        <taxon>Pseudomonadati</taxon>
        <taxon>Balneolota</taxon>
        <taxon>Balneolia</taxon>
        <taxon>Balneolales</taxon>
        <taxon>Cyclonatronaceae</taxon>
        <taxon>Cyclonatronum</taxon>
    </lineage>
</organism>
<dbReference type="InterPro" id="IPR023408">
    <property type="entry name" value="MscS_beta-dom_sf"/>
</dbReference>
<feature type="transmembrane region" description="Helical" evidence="7">
    <location>
        <begin position="73"/>
        <end position="91"/>
    </location>
</feature>
<feature type="domain" description="Mechanosensitive ion channel transmembrane helices 2/3" evidence="10">
    <location>
        <begin position="52"/>
        <end position="93"/>
    </location>
</feature>
<evidence type="ECO:0000259" key="8">
    <source>
        <dbReference type="Pfam" id="PF00924"/>
    </source>
</evidence>
<dbReference type="SUPFAM" id="SSF82861">
    <property type="entry name" value="Mechanosensitive channel protein MscS (YggB), transmembrane region"/>
    <property type="match status" value="1"/>
</dbReference>
<comment type="subcellular location">
    <subcellularLocation>
        <location evidence="1">Cell membrane</location>
        <topology evidence="1">Multi-pass membrane protein</topology>
    </subcellularLocation>
</comment>
<dbReference type="Gene3D" id="2.30.30.60">
    <property type="match status" value="1"/>
</dbReference>
<dbReference type="InterPro" id="IPR045275">
    <property type="entry name" value="MscS_archaea/bacteria_type"/>
</dbReference>
<name>A0A345UIQ9_9BACT</name>
<dbReference type="PANTHER" id="PTHR30221">
    <property type="entry name" value="SMALL-CONDUCTANCE MECHANOSENSITIVE CHANNEL"/>
    <property type="match status" value="1"/>
</dbReference>
<reference evidence="11 12" key="1">
    <citation type="submission" date="2018-03" db="EMBL/GenBank/DDBJ databases">
        <title>Phenotypic and genomic properties of Cyclonatronum proteinivorum gen. nov., sp. nov., a haloalkaliphilic bacteroidete from soda lakes possessing Na+-translocating rhodopsin.</title>
        <authorList>
            <person name="Toshchakov S.V."/>
            <person name="Korzhenkov A."/>
            <person name="Samarov N.I."/>
            <person name="Kublanov I.V."/>
            <person name="Muntyan M.S."/>
            <person name="Sorokin D.Y."/>
        </authorList>
    </citation>
    <scope>NUCLEOTIDE SEQUENCE [LARGE SCALE GENOMIC DNA]</scope>
    <source>
        <strain evidence="11 12">Omega</strain>
    </source>
</reference>
<evidence type="ECO:0000256" key="5">
    <source>
        <dbReference type="ARBA" id="ARBA00022989"/>
    </source>
</evidence>
<dbReference type="InterPro" id="IPR006685">
    <property type="entry name" value="MscS_channel_2nd"/>
</dbReference>
<dbReference type="InterPro" id="IPR011066">
    <property type="entry name" value="MscS_channel_C_sf"/>
</dbReference>
<evidence type="ECO:0000256" key="4">
    <source>
        <dbReference type="ARBA" id="ARBA00022692"/>
    </source>
</evidence>
<gene>
    <name evidence="11" type="ORF">CYPRO_1096</name>
</gene>
<sequence>MEFWNYTLNVEVLIRVSVLVFVGIPLLGLIRKWVRTFVSEKYSPHYAMLFSKIVFYVGFIMVVVLVLHEFGFSLGPLLGAAGILGIGISFASQTSLSNIISGFFLIGEKPFQVGDIVKVNDIVGVVMSIDTLSVKIRVFDNHLVRIPNETMLKSPVTNFTRFPIRRASIKVSVAYKEDLDRVRKVLTDIVDDNPYALQEPAAAIHFDSFNNSSVDLNLRVWSQKDDFISMLTSINLEIKKRFDAFGIEIPFPHVTVYTGDVTKPFPIAMQEERIADTDKLPPKKD</sequence>
<feature type="transmembrane region" description="Helical" evidence="7">
    <location>
        <begin position="12"/>
        <end position="34"/>
    </location>
</feature>
<keyword evidence="5 7" id="KW-1133">Transmembrane helix</keyword>
<evidence type="ECO:0000256" key="3">
    <source>
        <dbReference type="ARBA" id="ARBA00022475"/>
    </source>
</evidence>